<keyword evidence="5" id="KW-0963">Cytoplasm</keyword>
<dbReference type="SMART" id="SM00773">
    <property type="entry name" value="WGR"/>
    <property type="match status" value="1"/>
</dbReference>
<keyword evidence="13" id="KW-0206">Cytoskeleton</keyword>
<sequence>MAPKRKAAAHAKASGKIKKTKVKEEVKEEEIEQPVKATDRFQSAVQALKAASGKKGKAKVDSCCHLSGCGDYEVYEDYDCMLNQTNIGSNNNKFYVIQLITSKKESYCWNRWGRVGELGQSKLSPFPNLAGAQKDFEKKFKDKTKNSWSERENFTAHPGKYTMIEVQHNDDDDDDDEGSGEATVKADTVDGTVQKVKPCSLDKPTQDLMSLIFSSDMFKEAMQTMNLDIKKMPLGKLSKAQIAKGFEALDELQAALDRKANKGVLSDLSSRFYTIVPHNFGRRTPPVIDTVEVLQAKKDMLLVLADIELAQTLQADKVKKEEEEEKVQEVPHPLDVDYGLLKCDLSLLDTKSEEYKVINTYVKNTGPSYSPLKILNVWSVNREKEEERLNAHKDIDNRRLLWHGTNIAVVVAILKSGLRIMPHSGGRVGKGIYFASENSKSAGYVGCTSKNLGIMFLNEVALGKEHHITMDDCSLKSPPKGYDSVVARGCTEPDPAKDHVLALDGRKITVPQGPPIKMEKYNCTSFSQSEYLVYKESQARLRYLLLLQF</sequence>
<evidence type="ECO:0000256" key="5">
    <source>
        <dbReference type="ARBA" id="ARBA00022490"/>
    </source>
</evidence>
<dbReference type="EMBL" id="BC087453">
    <property type="protein sequence ID" value="AAH87453.1"/>
    <property type="molecule type" value="mRNA"/>
</dbReference>
<dbReference type="InterPro" id="IPR008893">
    <property type="entry name" value="WGR_domain"/>
</dbReference>
<dbReference type="PANTHER" id="PTHR10459">
    <property type="entry name" value="DNA LIGASE"/>
    <property type="match status" value="1"/>
</dbReference>
<dbReference type="Pfam" id="PF00644">
    <property type="entry name" value="PARP"/>
    <property type="match status" value="1"/>
</dbReference>
<dbReference type="GO" id="GO:0005730">
    <property type="term" value="C:nucleolus"/>
    <property type="evidence" value="ECO:0000318"/>
    <property type="project" value="GO_Central"/>
</dbReference>
<keyword evidence="4" id="KW-0158">Chromosome</keyword>
<dbReference type="GO" id="GO:0016779">
    <property type="term" value="F:nucleotidyltransferase activity"/>
    <property type="evidence" value="ECO:0007669"/>
    <property type="project" value="UniProtKB-KW"/>
</dbReference>
<reference evidence="23" key="1">
    <citation type="journal article" date="2002" name="Dev. Dyn.">
        <title>Genetic and genomic tools for Xenopus research: The NIH Xenopus initiative.</title>
        <authorList>
            <person name="Klein S.L."/>
            <person name="Strausberg R.L."/>
            <person name="Wagner L."/>
            <person name="Pontius J."/>
            <person name="Clifton S.W."/>
            <person name="Richardson P."/>
        </authorList>
    </citation>
    <scope>NUCLEOTIDE SEQUENCE</scope>
</reference>
<dbReference type="GO" id="GO:0006302">
    <property type="term" value="P:double-strand break repair"/>
    <property type="evidence" value="ECO:0000318"/>
    <property type="project" value="GO_Central"/>
</dbReference>
<dbReference type="DNASU" id="496154"/>
<comment type="subcellular location">
    <subcellularLocation>
        <location evidence="3">Chromosome</location>
    </subcellularLocation>
    <subcellularLocation>
        <location evidence="1">Cytoplasm</location>
        <location evidence="1">Cytoskeleton</location>
        <location evidence="1">Microtubule organizing center</location>
        <location evidence="1">Centrosome</location>
        <location evidence="1">Centriole</location>
    </subcellularLocation>
    <subcellularLocation>
        <location evidence="2">Nucleus</location>
    </subcellularLocation>
</comment>
<feature type="domain" description="PARP alpha-helical" evidence="19">
    <location>
        <begin position="198"/>
        <end position="315"/>
    </location>
</feature>
<evidence type="ECO:0000256" key="6">
    <source>
        <dbReference type="ARBA" id="ARBA00022676"/>
    </source>
</evidence>
<dbReference type="GO" id="GO:0070212">
    <property type="term" value="P:protein poly-ADP-ribosylation"/>
    <property type="evidence" value="ECO:0007669"/>
    <property type="project" value="TreeGrafter"/>
</dbReference>
<dbReference type="Gene3D" id="2.20.140.10">
    <property type="entry name" value="WGR domain"/>
    <property type="match status" value="1"/>
</dbReference>
<dbReference type="Gene3D" id="1.20.142.10">
    <property type="entry name" value="Poly(ADP-ribose) polymerase, regulatory domain"/>
    <property type="match status" value="1"/>
</dbReference>
<dbReference type="SUPFAM" id="SSF56399">
    <property type="entry name" value="ADP-ribosylation"/>
    <property type="match status" value="1"/>
</dbReference>
<evidence type="ECO:0000313" key="21">
    <source>
        <dbReference type="EMBL" id="AAH87453.1"/>
    </source>
</evidence>
<evidence type="ECO:0000256" key="7">
    <source>
        <dbReference type="ARBA" id="ARBA00022679"/>
    </source>
</evidence>
<dbReference type="AGR" id="Xenbase:XB-GENE-987112"/>
<dbReference type="FunFam" id="2.20.140.10:FF:000001">
    <property type="entry name" value="Poly [ADP-ribose] polymerase"/>
    <property type="match status" value="1"/>
</dbReference>
<dbReference type="Xenbase" id="XB-GENE-987112">
    <property type="gene designation" value="parp3.L"/>
</dbReference>
<dbReference type="OrthoDB" id="2017365at2759"/>
<feature type="compositionally biased region" description="Basic residues" evidence="17">
    <location>
        <begin position="1"/>
        <end position="21"/>
    </location>
</feature>
<dbReference type="InterPro" id="IPR036930">
    <property type="entry name" value="WGR_dom_sf"/>
</dbReference>
<feature type="domain" description="PARP catalytic" evidence="18">
    <location>
        <begin position="332"/>
        <end position="549"/>
    </location>
</feature>
<evidence type="ECO:0000256" key="14">
    <source>
        <dbReference type="ARBA" id="ARBA00023242"/>
    </source>
</evidence>
<dbReference type="PROSITE" id="PS51059">
    <property type="entry name" value="PARP_CATALYTIC"/>
    <property type="match status" value="1"/>
</dbReference>
<dbReference type="InterPro" id="IPR012317">
    <property type="entry name" value="Poly(ADP-ribose)pol_cat_dom"/>
</dbReference>
<evidence type="ECO:0000313" key="22">
    <source>
        <dbReference type="Proteomes" id="UP000186698"/>
    </source>
</evidence>
<evidence type="ECO:0000256" key="8">
    <source>
        <dbReference type="ARBA" id="ARBA00022695"/>
    </source>
</evidence>
<reference evidence="23" key="3">
    <citation type="submission" date="2025-04" db="UniProtKB">
        <authorList>
            <consortium name="RefSeq"/>
        </authorList>
    </citation>
    <scope>IDENTIFICATION</scope>
</reference>
<evidence type="ECO:0000256" key="3">
    <source>
        <dbReference type="ARBA" id="ARBA00004286"/>
    </source>
</evidence>
<dbReference type="CTD" id="496154"/>
<evidence type="ECO:0000256" key="16">
    <source>
        <dbReference type="RuleBase" id="RU362114"/>
    </source>
</evidence>
<dbReference type="Gene3D" id="3.90.228.10">
    <property type="match status" value="1"/>
</dbReference>
<dbReference type="PANTHER" id="PTHR10459:SF66">
    <property type="entry name" value="PROTEIN MONO-ADP-RIBOSYLTRANSFERASE PARP3"/>
    <property type="match status" value="1"/>
</dbReference>
<gene>
    <name evidence="23 24" type="primary">parp3.L</name>
    <name evidence="21" type="synonym">LOC496154</name>
    <name evidence="23" type="synonym">parp3</name>
</gene>
<evidence type="ECO:0000256" key="2">
    <source>
        <dbReference type="ARBA" id="ARBA00004123"/>
    </source>
</evidence>
<evidence type="ECO:0000256" key="9">
    <source>
        <dbReference type="ARBA" id="ARBA00022763"/>
    </source>
</evidence>
<keyword evidence="9" id="KW-0227">DNA damage</keyword>
<dbReference type="PROSITE" id="PS51060">
    <property type="entry name" value="PARP_ALPHA_HD"/>
    <property type="match status" value="1"/>
</dbReference>
<dbReference type="EC" id="2.4.2.-" evidence="16"/>
<accession>Q5M9A2</accession>
<dbReference type="FunFam" id="1.20.142.10:FF:000006">
    <property type="entry name" value="Poly [ADP-ribose] polymerase"/>
    <property type="match status" value="1"/>
</dbReference>
<dbReference type="GO" id="GO:1990404">
    <property type="term" value="F:NAD+-protein mono-ADP-ribosyltransferase activity"/>
    <property type="evidence" value="ECO:0007669"/>
    <property type="project" value="TreeGrafter"/>
</dbReference>
<proteinExistence type="evidence at transcript level"/>
<dbReference type="SUPFAM" id="SSF47587">
    <property type="entry name" value="Domain of poly(ADP-ribose) polymerase"/>
    <property type="match status" value="1"/>
</dbReference>
<dbReference type="KEGG" id="xla:496154"/>
<evidence type="ECO:0000256" key="12">
    <source>
        <dbReference type="ARBA" id="ARBA00023204"/>
    </source>
</evidence>
<dbReference type="InterPro" id="IPR050800">
    <property type="entry name" value="ARTD/PARP"/>
</dbReference>
<dbReference type="PROSITE" id="PS51977">
    <property type="entry name" value="WGR"/>
    <property type="match status" value="1"/>
</dbReference>
<evidence type="ECO:0000313" key="23">
    <source>
        <dbReference type="RefSeq" id="NP_001088845.1"/>
    </source>
</evidence>
<evidence type="ECO:0000313" key="24">
    <source>
        <dbReference type="Xenbase" id="XB-GENE-987112"/>
    </source>
</evidence>
<comment type="similarity">
    <text evidence="15">Belongs to the ARTD/PARP family.</text>
</comment>
<dbReference type="GeneID" id="496154"/>
<dbReference type="Pfam" id="PF02877">
    <property type="entry name" value="PARP_reg"/>
    <property type="match status" value="1"/>
</dbReference>
<dbReference type="CDD" id="cd08002">
    <property type="entry name" value="WGR_PARP3_like"/>
    <property type="match status" value="1"/>
</dbReference>
<dbReference type="FunFam" id="3.90.228.10:FF:000009">
    <property type="entry name" value="Poly [ADP-ribose] polymerase"/>
    <property type="match status" value="1"/>
</dbReference>
<evidence type="ECO:0000256" key="10">
    <source>
        <dbReference type="ARBA" id="ARBA00022765"/>
    </source>
</evidence>
<reference evidence="21" key="2">
    <citation type="submission" date="2004-12" db="EMBL/GenBank/DDBJ databases">
        <authorList>
            <consortium name="NIH - Xenopus Gene Collection (XGC) project"/>
        </authorList>
    </citation>
    <scope>NUCLEOTIDE SEQUENCE [LARGE SCALE MRNA]</scope>
    <source>
        <tissue evidence="21">Testis</tissue>
    </source>
</reference>
<dbReference type="InterPro" id="IPR004102">
    <property type="entry name" value="Poly(ADP-ribose)pol_reg_dom"/>
</dbReference>
<evidence type="ECO:0000259" key="19">
    <source>
        <dbReference type="PROSITE" id="PS51060"/>
    </source>
</evidence>
<keyword evidence="14" id="KW-0539">Nucleus</keyword>
<keyword evidence="12" id="KW-0234">DNA repair</keyword>
<feature type="region of interest" description="Disordered" evidence="17">
    <location>
        <begin position="1"/>
        <end position="31"/>
    </location>
</feature>
<dbReference type="CDD" id="cd01437">
    <property type="entry name" value="parp_like"/>
    <property type="match status" value="1"/>
</dbReference>
<evidence type="ECO:0000259" key="20">
    <source>
        <dbReference type="PROSITE" id="PS51977"/>
    </source>
</evidence>
<feature type="domain" description="WGR" evidence="20">
    <location>
        <begin position="71"/>
        <end position="161"/>
    </location>
</feature>
<name>Q5M9A2_XENLA</name>
<dbReference type="Bgee" id="496154">
    <property type="expression patterns" value="Expressed in heart and 17 other cell types or tissues"/>
</dbReference>
<evidence type="ECO:0000256" key="4">
    <source>
        <dbReference type="ARBA" id="ARBA00022454"/>
    </source>
</evidence>
<dbReference type="SUPFAM" id="SSF142921">
    <property type="entry name" value="WGR domain-like"/>
    <property type="match status" value="1"/>
</dbReference>
<organism evidence="21">
    <name type="scientific">Xenopus laevis</name>
    <name type="common">African clawed frog</name>
    <dbReference type="NCBI Taxonomy" id="8355"/>
    <lineage>
        <taxon>Eukaryota</taxon>
        <taxon>Metazoa</taxon>
        <taxon>Chordata</taxon>
        <taxon>Craniata</taxon>
        <taxon>Vertebrata</taxon>
        <taxon>Euteleostomi</taxon>
        <taxon>Amphibia</taxon>
        <taxon>Batrachia</taxon>
        <taxon>Anura</taxon>
        <taxon>Pipoidea</taxon>
        <taxon>Pipidae</taxon>
        <taxon>Xenopodinae</taxon>
        <taxon>Xenopus</taxon>
        <taxon>Xenopus</taxon>
    </lineage>
</organism>
<dbReference type="InterPro" id="IPR036616">
    <property type="entry name" value="Poly(ADP-ribose)pol_reg_dom_sf"/>
</dbReference>
<keyword evidence="8" id="KW-0548">Nucleotidyltransferase</keyword>
<dbReference type="GO" id="GO:0035861">
    <property type="term" value="C:site of double-strand break"/>
    <property type="evidence" value="ECO:0000318"/>
    <property type="project" value="GO_Central"/>
</dbReference>
<keyword evidence="7 16" id="KW-0808">Transferase</keyword>
<keyword evidence="6 16" id="KW-0328">Glycosyltransferase</keyword>
<keyword evidence="22" id="KW-1185">Reference proteome</keyword>
<protein>
    <recommendedName>
        <fullName evidence="16">Poly [ADP-ribose] polymerase</fullName>
        <shortName evidence="16">PARP</shortName>
        <ecNumber evidence="16">2.4.2.-</ecNumber>
    </recommendedName>
</protein>
<dbReference type="Proteomes" id="UP000186698">
    <property type="component" value="Chromosome 4L"/>
</dbReference>
<dbReference type="GO" id="GO:0003950">
    <property type="term" value="F:NAD+ poly-ADP-ribosyltransferase activity"/>
    <property type="evidence" value="ECO:0000318"/>
    <property type="project" value="GO_Central"/>
</dbReference>
<dbReference type="GO" id="GO:0051053">
    <property type="term" value="P:negative regulation of DNA metabolic process"/>
    <property type="evidence" value="ECO:0007669"/>
    <property type="project" value="UniProtKB-ARBA"/>
</dbReference>
<dbReference type="RefSeq" id="NP_001088845.1">
    <property type="nucleotide sequence ID" value="NM_001095376.1"/>
</dbReference>
<evidence type="ECO:0000256" key="11">
    <source>
        <dbReference type="ARBA" id="ARBA00023027"/>
    </source>
</evidence>
<evidence type="ECO:0000256" key="13">
    <source>
        <dbReference type="ARBA" id="ARBA00023212"/>
    </source>
</evidence>
<dbReference type="GO" id="GO:0005814">
    <property type="term" value="C:centriole"/>
    <property type="evidence" value="ECO:0007669"/>
    <property type="project" value="UniProtKB-SubCell"/>
</dbReference>
<keyword evidence="10" id="KW-0013">ADP-ribosylation</keyword>
<dbReference type="AlphaFoldDB" id="Q5M9A2"/>
<evidence type="ECO:0000256" key="17">
    <source>
        <dbReference type="SAM" id="MobiDB-lite"/>
    </source>
</evidence>
<evidence type="ECO:0000256" key="1">
    <source>
        <dbReference type="ARBA" id="ARBA00004114"/>
    </source>
</evidence>
<evidence type="ECO:0000256" key="15">
    <source>
        <dbReference type="ARBA" id="ARBA00024347"/>
    </source>
</evidence>
<dbReference type="Pfam" id="PF05406">
    <property type="entry name" value="WGR"/>
    <property type="match status" value="1"/>
</dbReference>
<evidence type="ECO:0000259" key="18">
    <source>
        <dbReference type="PROSITE" id="PS51059"/>
    </source>
</evidence>
<keyword evidence="11 16" id="KW-0520">NAD</keyword>